<evidence type="ECO:0000256" key="5">
    <source>
        <dbReference type="ARBA" id="ARBA00022692"/>
    </source>
</evidence>
<dbReference type="Pfam" id="PF03845">
    <property type="entry name" value="Spore_permease"/>
    <property type="match status" value="1"/>
</dbReference>
<name>A0ABV8K3L8_9BACL</name>
<reference evidence="11" key="1">
    <citation type="journal article" date="2019" name="Int. J. Syst. Evol. Microbiol.">
        <title>The Global Catalogue of Microorganisms (GCM) 10K type strain sequencing project: providing services to taxonomists for standard genome sequencing and annotation.</title>
        <authorList>
            <consortium name="The Broad Institute Genomics Platform"/>
            <consortium name="The Broad Institute Genome Sequencing Center for Infectious Disease"/>
            <person name="Wu L."/>
            <person name="Ma J."/>
        </authorList>
    </citation>
    <scope>NUCLEOTIDE SEQUENCE [LARGE SCALE GENOMIC DNA]</scope>
    <source>
        <strain evidence="11">IBRC-M 10987</strain>
    </source>
</reference>
<keyword evidence="6 9" id="KW-1133">Transmembrane helix</keyword>
<keyword evidence="11" id="KW-1185">Reference proteome</keyword>
<dbReference type="Gene3D" id="1.20.1740.10">
    <property type="entry name" value="Amino acid/polyamine transporter I"/>
    <property type="match status" value="1"/>
</dbReference>
<comment type="similarity">
    <text evidence="2">Belongs to the amino acid-polyamine-organocation (APC) superfamily. Spore germination protein (SGP) (TC 2.A.3.9) family.</text>
</comment>
<dbReference type="EMBL" id="JBHSAM010000025">
    <property type="protein sequence ID" value="MFC4100593.1"/>
    <property type="molecule type" value="Genomic_DNA"/>
</dbReference>
<feature type="transmembrane region" description="Helical" evidence="9">
    <location>
        <begin position="81"/>
        <end position="105"/>
    </location>
</feature>
<feature type="transmembrane region" description="Helical" evidence="9">
    <location>
        <begin position="40"/>
        <end position="61"/>
    </location>
</feature>
<dbReference type="RefSeq" id="WP_377719250.1">
    <property type="nucleotide sequence ID" value="NZ_JBHSAM010000025.1"/>
</dbReference>
<comment type="subcellular location">
    <subcellularLocation>
        <location evidence="1">Membrane</location>
        <topology evidence="1">Multi-pass membrane protein</topology>
    </subcellularLocation>
</comment>
<feature type="transmembrane region" description="Helical" evidence="9">
    <location>
        <begin position="220"/>
        <end position="245"/>
    </location>
</feature>
<accession>A0ABV8K3L8</accession>
<dbReference type="Proteomes" id="UP001595715">
    <property type="component" value="Unassembled WGS sequence"/>
</dbReference>
<feature type="transmembrane region" description="Helical" evidence="9">
    <location>
        <begin position="12"/>
        <end position="34"/>
    </location>
</feature>
<evidence type="ECO:0000256" key="8">
    <source>
        <dbReference type="SAM" id="MobiDB-lite"/>
    </source>
</evidence>
<feature type="transmembrane region" description="Helical" evidence="9">
    <location>
        <begin position="184"/>
        <end position="208"/>
    </location>
</feature>
<dbReference type="NCBIfam" id="TIGR00912">
    <property type="entry name" value="2A0309"/>
    <property type="match status" value="1"/>
</dbReference>
<gene>
    <name evidence="10" type="ORF">ACFOZ8_13120</name>
</gene>
<evidence type="ECO:0000256" key="9">
    <source>
        <dbReference type="SAM" id="Phobius"/>
    </source>
</evidence>
<feature type="compositionally biased region" description="Basic and acidic residues" evidence="8">
    <location>
        <begin position="371"/>
        <end position="385"/>
    </location>
</feature>
<evidence type="ECO:0000256" key="1">
    <source>
        <dbReference type="ARBA" id="ARBA00004141"/>
    </source>
</evidence>
<proteinExistence type="inferred from homology"/>
<feature type="transmembrane region" description="Helical" evidence="9">
    <location>
        <begin position="307"/>
        <end position="330"/>
    </location>
</feature>
<evidence type="ECO:0000256" key="7">
    <source>
        <dbReference type="ARBA" id="ARBA00023136"/>
    </source>
</evidence>
<evidence type="ECO:0000313" key="10">
    <source>
        <dbReference type="EMBL" id="MFC4100593.1"/>
    </source>
</evidence>
<keyword evidence="4" id="KW-0309">Germination</keyword>
<keyword evidence="3" id="KW-0813">Transport</keyword>
<feature type="transmembrane region" description="Helical" evidence="9">
    <location>
        <begin position="147"/>
        <end position="164"/>
    </location>
</feature>
<keyword evidence="7 9" id="KW-0472">Membrane</keyword>
<evidence type="ECO:0000256" key="4">
    <source>
        <dbReference type="ARBA" id="ARBA00022544"/>
    </source>
</evidence>
<evidence type="ECO:0000313" key="11">
    <source>
        <dbReference type="Proteomes" id="UP001595715"/>
    </source>
</evidence>
<feature type="transmembrane region" description="Helical" evidence="9">
    <location>
        <begin position="336"/>
        <end position="358"/>
    </location>
</feature>
<feature type="transmembrane region" description="Helical" evidence="9">
    <location>
        <begin position="117"/>
        <end position="135"/>
    </location>
</feature>
<comment type="caution">
    <text evidence="10">The sequence shown here is derived from an EMBL/GenBank/DDBJ whole genome shotgun (WGS) entry which is preliminary data.</text>
</comment>
<organism evidence="10 11">
    <name type="scientific">Paenibacillus xanthanilyticus</name>
    <dbReference type="NCBI Taxonomy" id="1783531"/>
    <lineage>
        <taxon>Bacteria</taxon>
        <taxon>Bacillati</taxon>
        <taxon>Bacillota</taxon>
        <taxon>Bacilli</taxon>
        <taxon>Bacillales</taxon>
        <taxon>Paenibacillaceae</taxon>
        <taxon>Paenibacillus</taxon>
    </lineage>
</organism>
<protein>
    <submittedName>
        <fullName evidence="10">Endospore germination permease</fullName>
    </submittedName>
</protein>
<evidence type="ECO:0000256" key="3">
    <source>
        <dbReference type="ARBA" id="ARBA00022448"/>
    </source>
</evidence>
<dbReference type="PANTHER" id="PTHR34975:SF2">
    <property type="entry name" value="SPORE GERMINATION PROTEIN A2"/>
    <property type="match status" value="1"/>
</dbReference>
<dbReference type="InterPro" id="IPR004761">
    <property type="entry name" value="Spore_GerAB"/>
</dbReference>
<feature type="transmembrane region" description="Helical" evidence="9">
    <location>
        <begin position="271"/>
        <end position="295"/>
    </location>
</feature>
<sequence>MLERGKINRIQLLALVMLYTLGDTLLVVPGYAAMMARRDGWLSGMLSLAMGMGVLLLFAMLHRRHPDRTFVEMCQSMLGRWAGGLAAGAFVFFLLVLASSMIRVLTDFMSTQIMPNTPVQVIAILFLALVVRASRGGIETIARTAEIAAPWVLLLLSLLIMFVIPESRLEQIEPFLYDGFKPVVAGSITCFTYGFVECGSFLMVFAFVRGAKQGIRMPLLLGGAAGGALLVAIIFFCLTVFGPAITAQSTYPSYMLAKKIEIGEFLQRIEAIMAIAWLFTIFFKLTVCFYGICLGSAQLFKLGDYKLFTFPLAMLILVMSDLLAPNIIVFNESSRYYPWFDLSIMVGLPVLLLAVGWVKDRRGRGGPKRARAQDELRSAAGKEAENGPGANW</sequence>
<dbReference type="PANTHER" id="PTHR34975">
    <property type="entry name" value="SPORE GERMINATION PROTEIN A2"/>
    <property type="match status" value="1"/>
</dbReference>
<evidence type="ECO:0000256" key="6">
    <source>
        <dbReference type="ARBA" id="ARBA00022989"/>
    </source>
</evidence>
<evidence type="ECO:0000256" key="2">
    <source>
        <dbReference type="ARBA" id="ARBA00007998"/>
    </source>
</evidence>
<keyword evidence="5 9" id="KW-0812">Transmembrane</keyword>
<feature type="region of interest" description="Disordered" evidence="8">
    <location>
        <begin position="362"/>
        <end position="392"/>
    </location>
</feature>